<accession>A0A1H2M325</accession>
<dbReference type="OrthoDB" id="9812433at2"/>
<keyword evidence="1" id="KW-0812">Transmembrane</keyword>
<dbReference type="RefSeq" id="WP_090221379.1">
    <property type="nucleotide sequence ID" value="NZ_LS483433.1"/>
</dbReference>
<gene>
    <name evidence="2" type="ORF">SAMN05216202_0945</name>
</gene>
<keyword evidence="1" id="KW-1133">Transmembrane helix</keyword>
<feature type="transmembrane region" description="Helical" evidence="1">
    <location>
        <begin position="136"/>
        <end position="152"/>
    </location>
</feature>
<dbReference type="STRING" id="46679.SAMN05216202_0945"/>
<protein>
    <submittedName>
        <fullName evidence="2">Uncharacterized protein</fullName>
    </submittedName>
</protein>
<dbReference type="AlphaFoldDB" id="A0A1H2M325"/>
<sequence length="367" mass="41574">MGFRLPSIEFRGRKLDSSISFLILFSGLFLSVAMPLLMHRDPGPDAMTLWSSYARADNCNFWNPFSPDRSSYECSAYLLRPTGINLTNAWAYGMACNLFLTAIPVFIFRRMPLTIFLTLCLWGVVRSFFLENLTKEIIVSVAMISILLFSFSRRYRGGFFFSALIYGVLIRPYWILFSLVWIGVCFMKKYVSRLTFFLMLFVFYLAIATAIQLVAGYSVSSIRASNNELRTAGEEGSKSLIVSWLNGGDFVSQALDSLIIFFRLSFPVELILLSGLGQIIFVVLMMMTSLLMFKMITSSDYKGVHIPPKVKELIAIPLSFLLVQGLFEPDFGSFARHFSMVVPVLFLGLGLQMRAKKPELVESRILN</sequence>
<feature type="transmembrane region" description="Helical" evidence="1">
    <location>
        <begin position="21"/>
        <end position="38"/>
    </location>
</feature>
<reference evidence="3" key="1">
    <citation type="submission" date="2016-10" db="EMBL/GenBank/DDBJ databases">
        <authorList>
            <person name="Varghese N."/>
            <person name="Submissions S."/>
        </authorList>
    </citation>
    <scope>NUCLEOTIDE SEQUENCE [LARGE SCALE GENOMIC DNA]</scope>
    <source>
        <strain evidence="3">LMG 2223</strain>
    </source>
</reference>
<dbReference type="EMBL" id="LT629802">
    <property type="protein sequence ID" value="SDU87640.1"/>
    <property type="molecule type" value="Genomic_DNA"/>
</dbReference>
<evidence type="ECO:0000256" key="1">
    <source>
        <dbReference type="SAM" id="Phobius"/>
    </source>
</evidence>
<feature type="transmembrane region" description="Helical" evidence="1">
    <location>
        <begin position="159"/>
        <end position="184"/>
    </location>
</feature>
<keyword evidence="3" id="KW-1185">Reference proteome</keyword>
<feature type="transmembrane region" description="Helical" evidence="1">
    <location>
        <begin position="89"/>
        <end position="108"/>
    </location>
</feature>
<evidence type="ECO:0000313" key="3">
    <source>
        <dbReference type="Proteomes" id="UP000198600"/>
    </source>
</evidence>
<proteinExistence type="predicted"/>
<organism evidence="2 3">
    <name type="scientific">Pseudomonas mucidolens</name>
    <dbReference type="NCBI Taxonomy" id="46679"/>
    <lineage>
        <taxon>Bacteria</taxon>
        <taxon>Pseudomonadati</taxon>
        <taxon>Pseudomonadota</taxon>
        <taxon>Gammaproteobacteria</taxon>
        <taxon>Pseudomonadales</taxon>
        <taxon>Pseudomonadaceae</taxon>
        <taxon>Pseudomonas</taxon>
    </lineage>
</organism>
<name>A0A1H2M325_9PSED</name>
<evidence type="ECO:0000313" key="2">
    <source>
        <dbReference type="EMBL" id="SDU87640.1"/>
    </source>
</evidence>
<feature type="transmembrane region" description="Helical" evidence="1">
    <location>
        <begin position="270"/>
        <end position="290"/>
    </location>
</feature>
<keyword evidence="1" id="KW-0472">Membrane</keyword>
<feature type="transmembrane region" description="Helical" evidence="1">
    <location>
        <begin position="196"/>
        <end position="219"/>
    </location>
</feature>
<dbReference type="Proteomes" id="UP000198600">
    <property type="component" value="Chromosome I"/>
</dbReference>